<proteinExistence type="predicted"/>
<keyword evidence="1" id="KW-0378">Hydrolase</keyword>
<name>A0A1M6U801_9FIRM</name>
<reference evidence="3 4" key="1">
    <citation type="submission" date="2016-11" db="EMBL/GenBank/DDBJ databases">
        <authorList>
            <person name="Jaros S."/>
            <person name="Januszkiewicz K."/>
            <person name="Wedrychowicz H."/>
        </authorList>
    </citation>
    <scope>NUCLEOTIDE SEQUENCE [LARGE SCALE GENOMIC DNA]</scope>
    <source>
        <strain evidence="3 4">DSM 14214</strain>
    </source>
</reference>
<evidence type="ECO:0000313" key="3">
    <source>
        <dbReference type="EMBL" id="SHK65303.1"/>
    </source>
</evidence>
<sequence length="343" mass="39786">MSLDLQYEPEVVVDITGLSNEDWLEYRKSGIGGSDAGIILGVSAYKLTRDVYFEKIGRTPDMPEDENWVTLEVGKRLEDLVAEIFAKKTGFRVWKEKRMLRHPLYPYMIADIDYMYETSSGEIGILECKTGSHYVKDKWDSGAVPYTYEVQCRHYMAVRNVFASYAACLHGNTENDFIYQKIERDLDFEENLIEQEGMFWYDYVEKQQEPPLTGDGDLMLRSLKRYQAERNQQEELLFDDKYGDVLEKIIEIKSEKSALDKTGRELEGKIKTMYAQFAAMLGSGTKGKCVADGCEYLITYKPSYRTLIPKEAMERMKLNDKEMFDKYASVSESRTFQVKKVLK</sequence>
<gene>
    <name evidence="3" type="ORF">SAMN02745138_02105</name>
</gene>
<feature type="domain" description="YqaJ viral recombinase" evidence="2">
    <location>
        <begin position="22"/>
        <end position="158"/>
    </location>
</feature>
<dbReference type="InterPro" id="IPR011604">
    <property type="entry name" value="PDDEXK-like_dom_sf"/>
</dbReference>
<dbReference type="InterPro" id="IPR011335">
    <property type="entry name" value="Restrct_endonuc-II-like"/>
</dbReference>
<keyword evidence="3" id="KW-0255">Endonuclease</keyword>
<dbReference type="GO" id="GO:0016787">
    <property type="term" value="F:hydrolase activity"/>
    <property type="evidence" value="ECO:0007669"/>
    <property type="project" value="UniProtKB-KW"/>
</dbReference>
<evidence type="ECO:0000259" key="2">
    <source>
        <dbReference type="Pfam" id="PF09588"/>
    </source>
</evidence>
<dbReference type="RefSeq" id="WP_072851574.1">
    <property type="nucleotide sequence ID" value="NZ_FRAH01000037.1"/>
</dbReference>
<accession>A0A1M6U801</accession>
<dbReference type="EMBL" id="FRAH01000037">
    <property type="protein sequence ID" value="SHK65303.1"/>
    <property type="molecule type" value="Genomic_DNA"/>
</dbReference>
<keyword evidence="3" id="KW-0540">Nuclease</keyword>
<dbReference type="Gene3D" id="3.90.320.10">
    <property type="match status" value="1"/>
</dbReference>
<keyword evidence="4" id="KW-1185">Reference proteome</keyword>
<dbReference type="SUPFAM" id="SSF52980">
    <property type="entry name" value="Restriction endonuclease-like"/>
    <property type="match status" value="1"/>
</dbReference>
<organism evidence="3 4">
    <name type="scientific">Anaerotignum lactatifermentans DSM 14214</name>
    <dbReference type="NCBI Taxonomy" id="1121323"/>
    <lineage>
        <taxon>Bacteria</taxon>
        <taxon>Bacillati</taxon>
        <taxon>Bacillota</taxon>
        <taxon>Clostridia</taxon>
        <taxon>Lachnospirales</taxon>
        <taxon>Anaerotignaceae</taxon>
        <taxon>Anaerotignum</taxon>
    </lineage>
</organism>
<dbReference type="Proteomes" id="UP000183975">
    <property type="component" value="Unassembled WGS sequence"/>
</dbReference>
<evidence type="ECO:0000256" key="1">
    <source>
        <dbReference type="ARBA" id="ARBA00022801"/>
    </source>
</evidence>
<dbReference type="GO" id="GO:0004519">
    <property type="term" value="F:endonuclease activity"/>
    <property type="evidence" value="ECO:0007669"/>
    <property type="project" value="UniProtKB-KW"/>
</dbReference>
<dbReference type="InterPro" id="IPR019080">
    <property type="entry name" value="YqaJ_viral_recombinase"/>
</dbReference>
<evidence type="ECO:0000313" key="4">
    <source>
        <dbReference type="Proteomes" id="UP000183975"/>
    </source>
</evidence>
<dbReference type="Pfam" id="PF09588">
    <property type="entry name" value="YqaJ"/>
    <property type="match status" value="1"/>
</dbReference>
<dbReference type="InterPro" id="IPR017482">
    <property type="entry name" value="Lambda-type_endonuclease"/>
</dbReference>
<dbReference type="NCBIfam" id="TIGR03033">
    <property type="entry name" value="phage_rel_nuc"/>
    <property type="match status" value="1"/>
</dbReference>
<protein>
    <submittedName>
        <fullName evidence="3">Putative phage-type endonuclease</fullName>
    </submittedName>
</protein>
<dbReference type="OrthoDB" id="46225at2"/>
<dbReference type="AlphaFoldDB" id="A0A1M6U801"/>